<gene>
    <name evidence="7" type="ORF">cpu_11070</name>
</gene>
<dbReference type="Pfam" id="PF06925">
    <property type="entry name" value="MGDG_synth"/>
    <property type="match status" value="1"/>
</dbReference>
<evidence type="ECO:0000313" key="8">
    <source>
        <dbReference type="Proteomes" id="UP000187485"/>
    </source>
</evidence>
<protein>
    <recommendedName>
        <fullName evidence="9">Galactosyldiacylglycerol synthase</fullName>
    </recommendedName>
</protein>
<dbReference type="PANTHER" id="PTHR43025:SF3">
    <property type="entry name" value="MONOGALACTOSYLDIACYLGLYCEROL SYNTHASE 1, CHLOROPLASTIC"/>
    <property type="match status" value="1"/>
</dbReference>
<comment type="caution">
    <text evidence="7">The sequence shown here is derived from an EMBL/GenBank/DDBJ whole genome shotgun (WGS) entry which is preliminary data.</text>
</comment>
<dbReference type="GO" id="GO:0009247">
    <property type="term" value="P:glycolipid biosynthetic process"/>
    <property type="evidence" value="ECO:0007669"/>
    <property type="project" value="InterPro"/>
</dbReference>
<keyword evidence="8" id="KW-1185">Reference proteome</keyword>
<dbReference type="InterPro" id="IPR009695">
    <property type="entry name" value="Diacylglyc_glucosyltr_N"/>
</dbReference>
<dbReference type="OrthoDB" id="9815663at2"/>
<reference evidence="8" key="1">
    <citation type="submission" date="2016-12" db="EMBL/GenBank/DDBJ databases">
        <title>Draft Genome Sequences od Carboxydothermus pertinax and islandicus, Hydrogenogenic Carboxydotrophic Bacteria.</title>
        <authorList>
            <person name="Fukuyama Y."/>
            <person name="Ohmae K."/>
            <person name="Yoneda Y."/>
            <person name="Yoshida T."/>
            <person name="Sako Y."/>
        </authorList>
    </citation>
    <scope>NUCLEOTIDE SEQUENCE [LARGE SCALE GENOMIC DNA]</scope>
    <source>
        <strain evidence="8">Ug1</strain>
    </source>
</reference>
<dbReference type="EMBL" id="BDJK01000015">
    <property type="protein sequence ID" value="GAV22597.1"/>
    <property type="molecule type" value="Genomic_DNA"/>
</dbReference>
<evidence type="ECO:0000256" key="4">
    <source>
        <dbReference type="ARBA" id="ARBA00022679"/>
    </source>
</evidence>
<dbReference type="Gene3D" id="3.40.50.2000">
    <property type="entry name" value="Glycogen Phosphorylase B"/>
    <property type="match status" value="1"/>
</dbReference>
<evidence type="ECO:0000259" key="6">
    <source>
        <dbReference type="Pfam" id="PF06925"/>
    </source>
</evidence>
<evidence type="ECO:0000313" key="7">
    <source>
        <dbReference type="EMBL" id="GAV22597.1"/>
    </source>
</evidence>
<dbReference type="RefSeq" id="WP_075859075.1">
    <property type="nucleotide sequence ID" value="NZ_BDJK01000015.1"/>
</dbReference>
<dbReference type="AlphaFoldDB" id="A0A1L8CUM1"/>
<keyword evidence="4" id="KW-0808">Transferase</keyword>
<evidence type="ECO:0000256" key="1">
    <source>
        <dbReference type="ARBA" id="ARBA00004370"/>
    </source>
</evidence>
<sequence length="367" mass="40854">MKILLLAERFGHGHLKAAQNLQKAFKAIDPPIEVEVLTALSLIGPKIEELASGIYLKILAHIPKIWGYIYEKGHDKEKDRLRWLVALLYKKRLSEIIEEFKPDGIINTHAFPAIALDFLGLNNYATVITDYDYHAFWLTERARFYYVAAEEIADKLVARGYSRNRVYAFGPPIDPLFGEEISRQEVRRKLQINENSKVILLMGGGLGLGPMADAVKILMGTKKEWVIIVLCGHNQRLYKELLALKHPNLVPVPFTPKVPEFLAAADLVVTKPGGLSTAEALALGKPLIIINPLPGQEKRNAEFLQKKGAAIFIKDLAELIPAVTSSLLTPAYQRLTQNAAKLGKKDASLNIARHYLRNIGQNISGGD</sequence>
<keyword evidence="3" id="KW-0328">Glycosyltransferase</keyword>
<feature type="domain" description="Glycosyl transferase family 28 C-terminal" evidence="5">
    <location>
        <begin position="224"/>
        <end position="337"/>
    </location>
</feature>
<dbReference type="GO" id="GO:0016020">
    <property type="term" value="C:membrane"/>
    <property type="evidence" value="ECO:0007669"/>
    <property type="project" value="UniProtKB-SubCell"/>
</dbReference>
<evidence type="ECO:0008006" key="9">
    <source>
        <dbReference type="Google" id="ProtNLM"/>
    </source>
</evidence>
<dbReference type="InterPro" id="IPR050519">
    <property type="entry name" value="Glycosyltransf_28_UgtP"/>
</dbReference>
<proteinExistence type="inferred from homology"/>
<dbReference type="Pfam" id="PF04101">
    <property type="entry name" value="Glyco_tran_28_C"/>
    <property type="match status" value="1"/>
</dbReference>
<comment type="subcellular location">
    <subcellularLocation>
        <location evidence="1">Membrane</location>
    </subcellularLocation>
</comment>
<dbReference type="PANTHER" id="PTHR43025">
    <property type="entry name" value="MONOGALACTOSYLDIACYLGLYCEROL SYNTHASE"/>
    <property type="match status" value="1"/>
</dbReference>
<accession>A0A1L8CUM1</accession>
<organism evidence="7 8">
    <name type="scientific">Carboxydothermus pertinax</name>
    <dbReference type="NCBI Taxonomy" id="870242"/>
    <lineage>
        <taxon>Bacteria</taxon>
        <taxon>Bacillati</taxon>
        <taxon>Bacillota</taxon>
        <taxon>Clostridia</taxon>
        <taxon>Thermoanaerobacterales</taxon>
        <taxon>Thermoanaerobacteraceae</taxon>
        <taxon>Carboxydothermus</taxon>
    </lineage>
</organism>
<dbReference type="STRING" id="870242.cpu_11070"/>
<name>A0A1L8CUM1_9THEO</name>
<dbReference type="GO" id="GO:0016758">
    <property type="term" value="F:hexosyltransferase activity"/>
    <property type="evidence" value="ECO:0007669"/>
    <property type="project" value="InterPro"/>
</dbReference>
<comment type="similarity">
    <text evidence="2">Belongs to the glycosyltransferase 28 family.</text>
</comment>
<evidence type="ECO:0000256" key="3">
    <source>
        <dbReference type="ARBA" id="ARBA00022676"/>
    </source>
</evidence>
<dbReference type="InterPro" id="IPR007235">
    <property type="entry name" value="Glyco_trans_28_C"/>
</dbReference>
<dbReference type="Proteomes" id="UP000187485">
    <property type="component" value="Unassembled WGS sequence"/>
</dbReference>
<dbReference type="SUPFAM" id="SSF53756">
    <property type="entry name" value="UDP-Glycosyltransferase/glycogen phosphorylase"/>
    <property type="match status" value="1"/>
</dbReference>
<feature type="domain" description="Diacylglycerol glucosyltransferase N-terminal" evidence="6">
    <location>
        <begin position="14"/>
        <end position="173"/>
    </location>
</feature>
<evidence type="ECO:0000256" key="2">
    <source>
        <dbReference type="ARBA" id="ARBA00006962"/>
    </source>
</evidence>
<evidence type="ECO:0000259" key="5">
    <source>
        <dbReference type="Pfam" id="PF04101"/>
    </source>
</evidence>